<dbReference type="SUPFAM" id="SSF53850">
    <property type="entry name" value="Periplasmic binding protein-like II"/>
    <property type="match status" value="1"/>
</dbReference>
<dbReference type="AlphaFoldDB" id="A0A1I4I9M2"/>
<dbReference type="PANTHER" id="PTHR30024">
    <property type="entry name" value="ALIPHATIC SULFONATES-BINDING PROTEIN-RELATED"/>
    <property type="match status" value="1"/>
</dbReference>
<accession>A0A1I4I9M2</accession>
<proteinExistence type="inferred from homology"/>
<evidence type="ECO:0000313" key="4">
    <source>
        <dbReference type="EMBL" id="SFL51072.1"/>
    </source>
</evidence>
<evidence type="ECO:0000256" key="2">
    <source>
        <dbReference type="SAM" id="SignalP"/>
    </source>
</evidence>
<dbReference type="OrthoDB" id="9815602at2"/>
<comment type="similarity">
    <text evidence="1">Belongs to the bacterial solute-binding protein SsuA/TauA family.</text>
</comment>
<dbReference type="EMBL" id="FOTS01000007">
    <property type="protein sequence ID" value="SFL51072.1"/>
    <property type="molecule type" value="Genomic_DNA"/>
</dbReference>
<dbReference type="PROSITE" id="PS51257">
    <property type="entry name" value="PROKAR_LIPOPROTEIN"/>
    <property type="match status" value="1"/>
</dbReference>
<dbReference type="Proteomes" id="UP000199520">
    <property type="component" value="Unassembled WGS sequence"/>
</dbReference>
<dbReference type="InterPro" id="IPR015168">
    <property type="entry name" value="SsuA/THI5"/>
</dbReference>
<feature type="domain" description="Solute-binding protein family 3/N-terminal" evidence="3">
    <location>
        <begin position="37"/>
        <end position="249"/>
    </location>
</feature>
<dbReference type="Gene3D" id="3.40.190.10">
    <property type="entry name" value="Periplasmic binding protein-like II"/>
    <property type="match status" value="2"/>
</dbReference>
<dbReference type="RefSeq" id="WP_090933627.1">
    <property type="nucleotide sequence ID" value="NZ_FOTS01000007.1"/>
</dbReference>
<dbReference type="PANTHER" id="PTHR30024:SF42">
    <property type="entry name" value="ALIPHATIC SULFONATES-BINDING PROTEIN-RELATED"/>
    <property type="match status" value="1"/>
</dbReference>
<name>A0A1I4I9M2_9FIRM</name>
<sequence length="318" mass="34827">MKKIMVFLLICAMTVFLAACANGKKESADSKAGQLQNITIGLMPDVDSIPFIIAQEKGYFKEEGITVTLKSFRSAVDRDSALQSGNLDGAISDMLAEAFAKEGGFNTVITSLTSGSYKLVINKDETITSIKELKGKDVAISKNTIIEYVTDKIISQGGLAPEDIHKVVIPQIPTRLEMLQNGKVAAATLPEPMASIAVRNGGKLLNSSDQLGINPGVLIFTTKAVNEKDKELQGMYRAYNKAIEYLSREPMENYIDLLIEKGGFPESVKGALVLPQYKKAVAPGIKDVEDCVTWLQARQLIQKAYPYKELVDDRFVRQ</sequence>
<gene>
    <name evidence="4" type="ORF">SAMN04490355_100772</name>
</gene>
<dbReference type="InterPro" id="IPR001638">
    <property type="entry name" value="Solute-binding_3/MltF_N"/>
</dbReference>
<dbReference type="Pfam" id="PF09084">
    <property type="entry name" value="NMT1"/>
    <property type="match status" value="1"/>
</dbReference>
<keyword evidence="5" id="KW-1185">Reference proteome</keyword>
<reference evidence="5" key="1">
    <citation type="submission" date="2016-10" db="EMBL/GenBank/DDBJ databases">
        <authorList>
            <person name="Varghese N."/>
            <person name="Submissions S."/>
        </authorList>
    </citation>
    <scope>NUCLEOTIDE SEQUENCE [LARGE SCALE GENOMIC DNA]</scope>
    <source>
        <strain evidence="5">DSM 13327</strain>
    </source>
</reference>
<organism evidence="4 5">
    <name type="scientific">Pelosinus propionicus DSM 13327</name>
    <dbReference type="NCBI Taxonomy" id="1123291"/>
    <lineage>
        <taxon>Bacteria</taxon>
        <taxon>Bacillati</taxon>
        <taxon>Bacillota</taxon>
        <taxon>Negativicutes</taxon>
        <taxon>Selenomonadales</taxon>
        <taxon>Sporomusaceae</taxon>
        <taxon>Pelosinus</taxon>
    </lineage>
</organism>
<feature type="chain" id="PRO_5038719249" evidence="2">
    <location>
        <begin position="22"/>
        <end position="318"/>
    </location>
</feature>
<dbReference type="SMART" id="SM00062">
    <property type="entry name" value="PBPb"/>
    <property type="match status" value="1"/>
</dbReference>
<feature type="signal peptide" evidence="2">
    <location>
        <begin position="1"/>
        <end position="21"/>
    </location>
</feature>
<keyword evidence="2" id="KW-0732">Signal</keyword>
<protein>
    <submittedName>
        <fullName evidence="4">NitT/TauT family transport system substrate-binding protein</fullName>
    </submittedName>
</protein>
<evidence type="ECO:0000259" key="3">
    <source>
        <dbReference type="SMART" id="SM00062"/>
    </source>
</evidence>
<dbReference type="STRING" id="1123291.SAMN04490355_100772"/>
<evidence type="ECO:0000256" key="1">
    <source>
        <dbReference type="ARBA" id="ARBA00010742"/>
    </source>
</evidence>
<evidence type="ECO:0000313" key="5">
    <source>
        <dbReference type="Proteomes" id="UP000199520"/>
    </source>
</evidence>